<gene>
    <name evidence="2" type="ORF">DEO72_LG11g1229</name>
</gene>
<evidence type="ECO:0000313" key="2">
    <source>
        <dbReference type="EMBL" id="QCE14230.1"/>
    </source>
</evidence>
<dbReference type="Proteomes" id="UP000501690">
    <property type="component" value="Linkage Group LG11"/>
</dbReference>
<name>A0A4D6NKE5_VIGUN</name>
<sequence>MLAGVKETRVVPRSDTPPGRRQVTARRQRYISAEWSVEKSVPSGVLIWRLVAGSNPPGDSSRIAKLPSWMRLAMRSIPPGGSESNSGVCSVGAWWWGLTRQAVAVKSACFEALCAWRYATPPGGLGAGSAWRHVSPARRFVLLQLGIWLWVKHVVFLELWLRIASLELWLRMADEHEEPLSCGSG</sequence>
<dbReference type="EMBL" id="CP039355">
    <property type="protein sequence ID" value="QCE14230.1"/>
    <property type="molecule type" value="Genomic_DNA"/>
</dbReference>
<evidence type="ECO:0000313" key="3">
    <source>
        <dbReference type="Proteomes" id="UP000501690"/>
    </source>
</evidence>
<evidence type="ECO:0000256" key="1">
    <source>
        <dbReference type="SAM" id="MobiDB-lite"/>
    </source>
</evidence>
<proteinExistence type="predicted"/>
<organism evidence="2 3">
    <name type="scientific">Vigna unguiculata</name>
    <name type="common">Cowpea</name>
    <dbReference type="NCBI Taxonomy" id="3917"/>
    <lineage>
        <taxon>Eukaryota</taxon>
        <taxon>Viridiplantae</taxon>
        <taxon>Streptophyta</taxon>
        <taxon>Embryophyta</taxon>
        <taxon>Tracheophyta</taxon>
        <taxon>Spermatophyta</taxon>
        <taxon>Magnoliopsida</taxon>
        <taxon>eudicotyledons</taxon>
        <taxon>Gunneridae</taxon>
        <taxon>Pentapetalae</taxon>
        <taxon>rosids</taxon>
        <taxon>fabids</taxon>
        <taxon>Fabales</taxon>
        <taxon>Fabaceae</taxon>
        <taxon>Papilionoideae</taxon>
        <taxon>50 kb inversion clade</taxon>
        <taxon>NPAAA clade</taxon>
        <taxon>indigoferoid/millettioid clade</taxon>
        <taxon>Phaseoleae</taxon>
        <taxon>Vigna</taxon>
    </lineage>
</organism>
<protein>
    <submittedName>
        <fullName evidence="2">Uncharacterized protein</fullName>
    </submittedName>
</protein>
<keyword evidence="3" id="KW-1185">Reference proteome</keyword>
<accession>A0A4D6NKE5</accession>
<reference evidence="2 3" key="1">
    <citation type="submission" date="2019-04" db="EMBL/GenBank/DDBJ databases">
        <title>An improved genome assembly and genetic linkage map for asparagus bean, Vigna unguiculata ssp. sesquipedialis.</title>
        <authorList>
            <person name="Xia Q."/>
            <person name="Zhang R."/>
            <person name="Dong Y."/>
        </authorList>
    </citation>
    <scope>NUCLEOTIDE SEQUENCE [LARGE SCALE GENOMIC DNA]</scope>
    <source>
        <tissue evidence="2">Leaf</tissue>
    </source>
</reference>
<feature type="compositionally biased region" description="Basic and acidic residues" evidence="1">
    <location>
        <begin position="1"/>
        <end position="12"/>
    </location>
</feature>
<dbReference type="AlphaFoldDB" id="A0A4D6NKE5"/>
<feature type="region of interest" description="Disordered" evidence="1">
    <location>
        <begin position="1"/>
        <end position="23"/>
    </location>
</feature>